<dbReference type="SUPFAM" id="SSF57903">
    <property type="entry name" value="FYVE/PHD zinc finger"/>
    <property type="match status" value="1"/>
</dbReference>
<dbReference type="GeneID" id="8301796"/>
<dbReference type="InterPro" id="IPR011011">
    <property type="entry name" value="Znf_FYVE_PHD"/>
</dbReference>
<dbReference type="GO" id="GO:0008270">
    <property type="term" value="F:zinc ion binding"/>
    <property type="evidence" value="ECO:0007669"/>
    <property type="project" value="UniProtKB-KW"/>
</dbReference>
<dbReference type="PROSITE" id="PS50089">
    <property type="entry name" value="ZF_RING_2"/>
    <property type="match status" value="1"/>
</dbReference>
<evidence type="ECO:0000256" key="1">
    <source>
        <dbReference type="ARBA" id="ARBA00022723"/>
    </source>
</evidence>
<feature type="compositionally biased region" description="Polar residues" evidence="5">
    <location>
        <begin position="329"/>
        <end position="342"/>
    </location>
</feature>
<keyword evidence="1" id="KW-0479">Metal-binding</keyword>
<feature type="region of interest" description="Disordered" evidence="5">
    <location>
        <begin position="278"/>
        <end position="342"/>
    </location>
</feature>
<dbReference type="OrthoDB" id="8062037at2759"/>
<dbReference type="InterPro" id="IPR019786">
    <property type="entry name" value="Zinc_finger_PHD-type_CS"/>
</dbReference>
<dbReference type="PANTHER" id="PTHR45798">
    <property type="entry name" value="RING-H2 FINGER PROTEIN ATL61-RELATED-RELATED"/>
    <property type="match status" value="1"/>
</dbReference>
<feature type="domain" description="RING-type" evidence="6">
    <location>
        <begin position="11"/>
        <end position="54"/>
    </location>
</feature>
<evidence type="ECO:0000313" key="7">
    <source>
        <dbReference type="EMBL" id="EER35033.1"/>
    </source>
</evidence>
<dbReference type="VEuPathDB" id="FungiDB:CTRG_01895"/>
<keyword evidence="2 4" id="KW-0863">Zinc-finger</keyword>
<keyword evidence="8" id="KW-1185">Reference proteome</keyword>
<dbReference type="RefSeq" id="XP_002547588.1">
    <property type="nucleotide sequence ID" value="XM_002547542.1"/>
</dbReference>
<name>C5M7R3_CANTT</name>
<dbReference type="InterPro" id="IPR001841">
    <property type="entry name" value="Znf_RING"/>
</dbReference>
<dbReference type="EMBL" id="GG692396">
    <property type="protein sequence ID" value="EER35033.1"/>
    <property type="molecule type" value="Genomic_DNA"/>
</dbReference>
<dbReference type="PROSITE" id="PS01359">
    <property type="entry name" value="ZF_PHD_1"/>
    <property type="match status" value="1"/>
</dbReference>
<protein>
    <recommendedName>
        <fullName evidence="6">RING-type domain-containing protein</fullName>
    </recommendedName>
</protein>
<dbReference type="PANTHER" id="PTHR45798:SF97">
    <property type="entry name" value="ALCOHOL-SENSITIVE RING FINGER PROTEIN 1"/>
    <property type="match status" value="1"/>
</dbReference>
<reference evidence="7 8" key="1">
    <citation type="journal article" date="2009" name="Nature">
        <title>Evolution of pathogenicity and sexual reproduction in eight Candida genomes.</title>
        <authorList>
            <person name="Butler G."/>
            <person name="Rasmussen M.D."/>
            <person name="Lin M.F."/>
            <person name="Santos M.A."/>
            <person name="Sakthikumar S."/>
            <person name="Munro C.A."/>
            <person name="Rheinbay E."/>
            <person name="Grabherr M."/>
            <person name="Forche A."/>
            <person name="Reedy J.L."/>
            <person name="Agrafioti I."/>
            <person name="Arnaud M.B."/>
            <person name="Bates S."/>
            <person name="Brown A.J."/>
            <person name="Brunke S."/>
            <person name="Costanzo M.C."/>
            <person name="Fitzpatrick D.A."/>
            <person name="de Groot P.W."/>
            <person name="Harris D."/>
            <person name="Hoyer L.L."/>
            <person name="Hube B."/>
            <person name="Klis F.M."/>
            <person name="Kodira C."/>
            <person name="Lennard N."/>
            <person name="Logue M.E."/>
            <person name="Martin R."/>
            <person name="Neiman A.M."/>
            <person name="Nikolaou E."/>
            <person name="Quail M.A."/>
            <person name="Quinn J."/>
            <person name="Santos M.C."/>
            <person name="Schmitzberger F.F."/>
            <person name="Sherlock G."/>
            <person name="Shah P."/>
            <person name="Silverstein K.A."/>
            <person name="Skrzypek M.S."/>
            <person name="Soll D."/>
            <person name="Staggs R."/>
            <person name="Stansfield I."/>
            <person name="Stumpf M.P."/>
            <person name="Sudbery P.E."/>
            <person name="Srikantha T."/>
            <person name="Zeng Q."/>
            <person name="Berman J."/>
            <person name="Berriman M."/>
            <person name="Heitman J."/>
            <person name="Gow N.A."/>
            <person name="Lorenz M.C."/>
            <person name="Birren B.W."/>
            <person name="Kellis M."/>
            <person name="Cuomo C.A."/>
        </authorList>
    </citation>
    <scope>NUCLEOTIDE SEQUENCE [LARGE SCALE GENOMIC DNA]</scope>
    <source>
        <strain evidence="8">ATCC MYA-3404 / T1</strain>
    </source>
</reference>
<dbReference type="CDD" id="cd15489">
    <property type="entry name" value="PHD_SF"/>
    <property type="match status" value="1"/>
</dbReference>
<dbReference type="AlphaFoldDB" id="C5M7R3"/>
<feature type="compositionally biased region" description="Basic residues" evidence="5">
    <location>
        <begin position="305"/>
        <end position="314"/>
    </location>
</feature>
<sequence length="513" mass="59257">MNEESSQIEECLICLESILPTNKVGKIPCCPSKRYHDQCVLQWSRTSNSCPTCRNRFHKIEITDNQNILETVSIQDRLLPNPAINDIPSQFIIREQPPTNPVVEDDLNDESCYMCSNFTSRNGISCQQCGCHFHLNCLGVETIDESICWCCPICDYNQESNVPQRARRRRMQNNFPLNVDYTDNSSRMKRRGQEQRNRLVIHNDNDELDVDFLYEDDDVLLEEMNYSQQHFLPYHSPVINGGVISRREQKQRAKLTQEEVQSWEMFDVARKDNEEYASVDAEGGSNFTHPEKRGETGDENESDKNKRRRKRKKVTPIEVGSSSSTSSSNPVNQPVNHSTSRISQLIDQLKTPGRKPITLTNHQTIIQPNNAFPLPSTNIMPSDSPMSISPAANSPMESVSYSSDDNDYTRQVQLQKQQNPMIQSRQSVKELTLDQKIEIQKHIRNKLRPRYKPGQVKNENNPDVITSEENYITINKTISRKIYNHILNQSEPIEEFFKSDDIKLRDIIDKYIE</sequence>
<evidence type="ECO:0000256" key="5">
    <source>
        <dbReference type="SAM" id="MobiDB-lite"/>
    </source>
</evidence>
<dbReference type="Pfam" id="PF13639">
    <property type="entry name" value="zf-RING_2"/>
    <property type="match status" value="1"/>
</dbReference>
<keyword evidence="3" id="KW-0862">Zinc</keyword>
<evidence type="ECO:0000256" key="4">
    <source>
        <dbReference type="PROSITE-ProRule" id="PRU00175"/>
    </source>
</evidence>
<dbReference type="KEGG" id="ctp:CTRG_01895"/>
<dbReference type="InterPro" id="IPR052788">
    <property type="entry name" value="RING-type_E3_ligase_ATL"/>
</dbReference>
<accession>C5M7R3</accession>
<evidence type="ECO:0000256" key="3">
    <source>
        <dbReference type="ARBA" id="ARBA00022833"/>
    </source>
</evidence>
<dbReference type="HOGENOM" id="CLU_039091_0_0_1"/>
<evidence type="ECO:0000259" key="6">
    <source>
        <dbReference type="PROSITE" id="PS50089"/>
    </source>
</evidence>
<dbReference type="InterPro" id="IPR013083">
    <property type="entry name" value="Znf_RING/FYVE/PHD"/>
</dbReference>
<dbReference type="Gene3D" id="3.30.40.10">
    <property type="entry name" value="Zinc/RING finger domain, C3HC4 (zinc finger)"/>
    <property type="match status" value="2"/>
</dbReference>
<dbReference type="eggNOG" id="KOG0825">
    <property type="taxonomic scope" value="Eukaryota"/>
</dbReference>
<gene>
    <name evidence="7" type="ORF">CTRG_01895</name>
</gene>
<evidence type="ECO:0000256" key="2">
    <source>
        <dbReference type="ARBA" id="ARBA00022771"/>
    </source>
</evidence>
<dbReference type="SUPFAM" id="SSF57850">
    <property type="entry name" value="RING/U-box"/>
    <property type="match status" value="1"/>
</dbReference>
<evidence type="ECO:0000313" key="8">
    <source>
        <dbReference type="Proteomes" id="UP000002037"/>
    </source>
</evidence>
<dbReference type="Proteomes" id="UP000002037">
    <property type="component" value="Unassembled WGS sequence"/>
</dbReference>
<proteinExistence type="predicted"/>
<organism evidence="7 8">
    <name type="scientific">Candida tropicalis (strain ATCC MYA-3404 / T1)</name>
    <name type="common">Yeast</name>
    <dbReference type="NCBI Taxonomy" id="294747"/>
    <lineage>
        <taxon>Eukaryota</taxon>
        <taxon>Fungi</taxon>
        <taxon>Dikarya</taxon>
        <taxon>Ascomycota</taxon>
        <taxon>Saccharomycotina</taxon>
        <taxon>Pichiomycetes</taxon>
        <taxon>Debaryomycetaceae</taxon>
        <taxon>Candida/Lodderomyces clade</taxon>
        <taxon>Candida</taxon>
    </lineage>
</organism>